<dbReference type="OrthoDB" id="15893at2759"/>
<dbReference type="GO" id="GO:0033615">
    <property type="term" value="P:mitochondrial proton-transporting ATP synthase complex assembly"/>
    <property type="evidence" value="ECO:0007669"/>
    <property type="project" value="InterPro"/>
</dbReference>
<proteinExistence type="predicted"/>
<sequence>MLSDRVTLYRGLLRELRLSLKAPRKVNKHVVAPFRSIAEKLDDSNPRARQDYDNAINFIRAQREHKRLLERYNPLFDLTAQERIKATANRVGFNMPKIHNEQ</sequence>
<protein>
    <recommendedName>
        <fullName evidence="2">ATP synthase assembly factor FMC1, mitochondrial</fullName>
    </recommendedName>
</protein>
<dbReference type="InterPro" id="IPR039196">
    <property type="entry name" value="Fmc1"/>
</dbReference>
<dbReference type="GO" id="GO:0005759">
    <property type="term" value="C:mitochondrial matrix"/>
    <property type="evidence" value="ECO:0007669"/>
    <property type="project" value="TreeGrafter"/>
</dbReference>
<dbReference type="AlphaFoldDB" id="A0A8H7Y0Q7"/>
<organism evidence="1">
    <name type="scientific">Psilocybe cubensis</name>
    <name type="common">Psychedelic mushroom</name>
    <name type="synonym">Stropharia cubensis</name>
    <dbReference type="NCBI Taxonomy" id="181762"/>
    <lineage>
        <taxon>Eukaryota</taxon>
        <taxon>Fungi</taxon>
        <taxon>Dikarya</taxon>
        <taxon>Basidiomycota</taxon>
        <taxon>Agaricomycotina</taxon>
        <taxon>Agaricomycetes</taxon>
        <taxon>Agaricomycetidae</taxon>
        <taxon>Agaricales</taxon>
        <taxon>Agaricineae</taxon>
        <taxon>Strophariaceae</taxon>
        <taxon>Psilocybe</taxon>
    </lineage>
</organism>
<dbReference type="EMBL" id="JAFIQS010000005">
    <property type="protein sequence ID" value="KAG5169035.1"/>
    <property type="molecule type" value="Genomic_DNA"/>
</dbReference>
<comment type="caution">
    <text evidence="1">The sequence shown here is derived from an EMBL/GenBank/DDBJ whole genome shotgun (WGS) entry which is preliminary data.</text>
</comment>
<gene>
    <name evidence="1" type="ORF">JR316_005591</name>
</gene>
<evidence type="ECO:0008006" key="2">
    <source>
        <dbReference type="Google" id="ProtNLM"/>
    </source>
</evidence>
<dbReference type="PANTHER" id="PTHR28015:SF1">
    <property type="entry name" value="ATP SYNTHASE ASSEMBLY FACTOR FMC1, MITOCHONDRIAL"/>
    <property type="match status" value="1"/>
</dbReference>
<dbReference type="Pfam" id="PF13233">
    <property type="entry name" value="Complex1_LYR_2"/>
    <property type="match status" value="1"/>
</dbReference>
<evidence type="ECO:0000313" key="1">
    <source>
        <dbReference type="EMBL" id="KAG5169035.1"/>
    </source>
</evidence>
<name>A0A8H7Y0Q7_PSICU</name>
<accession>A0A8H7Y0Q7</accession>
<reference evidence="1" key="1">
    <citation type="submission" date="2021-02" db="EMBL/GenBank/DDBJ databases">
        <title>Psilocybe cubensis genome.</title>
        <authorList>
            <person name="Mckernan K.J."/>
            <person name="Crawford S."/>
            <person name="Trippe A."/>
            <person name="Kane L.T."/>
            <person name="Mclaughlin S."/>
        </authorList>
    </citation>
    <scope>NUCLEOTIDE SEQUENCE [LARGE SCALE GENOMIC DNA]</scope>
    <source>
        <strain evidence="1">MGC-MH-2018</strain>
    </source>
</reference>
<dbReference type="PANTHER" id="PTHR28015">
    <property type="entry name" value="ATP SYNTHASE ASSEMBLY FACTOR FMC1, MITOCHONDRIAL"/>
    <property type="match status" value="1"/>
</dbReference>